<sequence>MSNDRIPAHSDALGRTQDQSTSSAECDIDEAIWRSILALQTAIDSAHLESLGMQLDARYQQTQNPNYLEAAIQCYQLATRTPTYFDYAARLDRLVKLFNSRFHCPAQILCRKTSDDQFSLQLDSLESGSHAQHQFIIPTGDIDEAVRLGFLALQAAVNPALLQNLGMQLDARYQQTQNPNELELGTAVQCCQLATKTTSYVDYAAHLNRLVGLFESRFQYLDQSQCRETSDDQLSPCLYALESSFHAPVQPTNPTGDVDEAFQLGFLALRAAVDPALLEDLGMQLYMRYHLTEDIVDLNLAIDYSWLAAKVTTYDHPEYKMRLDFLAGLLDARFQTTGFLPDLDRAIQLTRTAQIGRTNHNDFVLYWFELGERLGRRFGSVGTIADLNDAIWYLSLAVREATGESPSLFDLLVELAFNFNLRHDTLENIEDLDNAISLRERALQITHDQDELWLDCMRDLGKDLEARYRHIGRLSDLGDAINKAHIVINKMKVISPQYYLLRDCFYELGTKLGLLYEATNMIDHLDEAIVWSRKAVSAIGARSEVFCQLEHLLTLRYKKTHQISDSEEASRWAEEAAKWEKADH</sequence>
<dbReference type="AlphaFoldDB" id="A0AAD6DLU0"/>
<comment type="caution">
    <text evidence="2">The sequence shown here is derived from an EMBL/GenBank/DDBJ whole genome shotgun (WGS) entry which is preliminary data.</text>
</comment>
<evidence type="ECO:0000313" key="3">
    <source>
        <dbReference type="Proteomes" id="UP001213799"/>
    </source>
</evidence>
<evidence type="ECO:0000256" key="1">
    <source>
        <dbReference type="SAM" id="MobiDB-lite"/>
    </source>
</evidence>
<dbReference type="RefSeq" id="XP_056747803.1">
    <property type="nucleotide sequence ID" value="XM_056902516.1"/>
</dbReference>
<dbReference type="Proteomes" id="UP001213799">
    <property type="component" value="Unassembled WGS sequence"/>
</dbReference>
<evidence type="ECO:0000313" key="2">
    <source>
        <dbReference type="EMBL" id="KAJ5588784.1"/>
    </source>
</evidence>
<protein>
    <submittedName>
        <fullName evidence="2">TPR Domain containing protein</fullName>
    </submittedName>
</protein>
<organism evidence="2 3">
    <name type="scientific">Penicillium hordei</name>
    <dbReference type="NCBI Taxonomy" id="40994"/>
    <lineage>
        <taxon>Eukaryota</taxon>
        <taxon>Fungi</taxon>
        <taxon>Dikarya</taxon>
        <taxon>Ascomycota</taxon>
        <taxon>Pezizomycotina</taxon>
        <taxon>Eurotiomycetes</taxon>
        <taxon>Eurotiomycetidae</taxon>
        <taxon>Eurotiales</taxon>
        <taxon>Aspergillaceae</taxon>
        <taxon>Penicillium</taxon>
    </lineage>
</organism>
<reference evidence="2" key="1">
    <citation type="journal article" date="2023" name="IMA Fungus">
        <title>Comparative genomic study of the Penicillium genus elucidates a diverse pangenome and 15 lateral gene transfer events.</title>
        <authorList>
            <person name="Petersen C."/>
            <person name="Sorensen T."/>
            <person name="Nielsen M.R."/>
            <person name="Sondergaard T.E."/>
            <person name="Sorensen J.L."/>
            <person name="Fitzpatrick D.A."/>
            <person name="Frisvad J.C."/>
            <person name="Nielsen K.L."/>
        </authorList>
    </citation>
    <scope>NUCLEOTIDE SEQUENCE</scope>
    <source>
        <strain evidence="2">IBT 12815</strain>
    </source>
</reference>
<proteinExistence type="predicted"/>
<dbReference type="EMBL" id="JAQJAE010000006">
    <property type="protein sequence ID" value="KAJ5588784.1"/>
    <property type="molecule type" value="Genomic_DNA"/>
</dbReference>
<reference evidence="2" key="2">
    <citation type="submission" date="2023-01" db="EMBL/GenBank/DDBJ databases">
        <authorList>
            <person name="Petersen C."/>
        </authorList>
    </citation>
    <scope>NUCLEOTIDE SEQUENCE</scope>
    <source>
        <strain evidence="2">IBT 12815</strain>
    </source>
</reference>
<name>A0AAD6DLU0_9EURO</name>
<feature type="region of interest" description="Disordered" evidence="1">
    <location>
        <begin position="1"/>
        <end position="22"/>
    </location>
</feature>
<dbReference type="GeneID" id="81592758"/>
<keyword evidence="3" id="KW-1185">Reference proteome</keyword>
<gene>
    <name evidence="2" type="ORF">N7537_011462</name>
</gene>
<accession>A0AAD6DLU0</accession>